<protein>
    <recommendedName>
        <fullName evidence="9">Apolipoprotein N-acyltransferase</fullName>
        <shortName evidence="9">ALP N-acyltransferase</shortName>
        <ecNumber evidence="9">2.3.1.269</ecNumber>
    </recommendedName>
</protein>
<dbReference type="KEGG" id="nsg:H3L94_10430"/>
<keyword evidence="3 9" id="KW-1003">Cell membrane</keyword>
<dbReference type="GO" id="GO:0042158">
    <property type="term" value="P:lipoprotein biosynthetic process"/>
    <property type="evidence" value="ECO:0007669"/>
    <property type="project" value="UniProtKB-UniRule"/>
</dbReference>
<feature type="transmembrane region" description="Helical" evidence="9">
    <location>
        <begin position="493"/>
        <end position="511"/>
    </location>
</feature>
<comment type="subcellular location">
    <subcellularLocation>
        <location evidence="1 9">Cell membrane</location>
        <topology evidence="1 9">Multi-pass membrane protein</topology>
    </subcellularLocation>
</comment>
<reference evidence="11 12" key="1">
    <citation type="submission" date="2020-07" db="EMBL/GenBank/DDBJ databases">
        <title>Genomic diversity of species in the Neisseriaceae family.</title>
        <authorList>
            <person name="Vincent A.T."/>
            <person name="Bernet E."/>
            <person name="Veyrier F.J."/>
        </authorList>
    </citation>
    <scope>NUCLEOTIDE SEQUENCE [LARGE SCALE GENOMIC DNA]</scope>
    <source>
        <strain evidence="11 12">DSM 22244</strain>
    </source>
</reference>
<evidence type="ECO:0000313" key="12">
    <source>
        <dbReference type="Proteomes" id="UP000514752"/>
    </source>
</evidence>
<feature type="transmembrane region" description="Helical" evidence="9">
    <location>
        <begin position="200"/>
        <end position="216"/>
    </location>
</feature>
<name>A0A7D7SHS5_9NEIS</name>
<evidence type="ECO:0000256" key="7">
    <source>
        <dbReference type="ARBA" id="ARBA00023136"/>
    </source>
</evidence>
<organism evidence="11 12">
    <name type="scientific">Neisseria shayeganii</name>
    <dbReference type="NCBI Taxonomy" id="607712"/>
    <lineage>
        <taxon>Bacteria</taxon>
        <taxon>Pseudomonadati</taxon>
        <taxon>Pseudomonadota</taxon>
        <taxon>Betaproteobacteria</taxon>
        <taxon>Neisseriales</taxon>
        <taxon>Neisseriaceae</taxon>
        <taxon>Neisseria</taxon>
    </lineage>
</organism>
<comment type="function">
    <text evidence="9">Catalyzes the phospholipid dependent N-acylation of the N-terminal cysteine of apolipoprotein, the last step in lipoprotein maturation.</text>
</comment>
<evidence type="ECO:0000256" key="6">
    <source>
        <dbReference type="ARBA" id="ARBA00022989"/>
    </source>
</evidence>
<feature type="transmembrane region" description="Helical" evidence="9">
    <location>
        <begin position="164"/>
        <end position="188"/>
    </location>
</feature>
<sequence length="527" mass="58425">MSPAARLDDCFRRPLAYWPSLFLIAAATPLAFAPYYQFWLMPLLLAALIFLTELHPTISVRSAYLFGLIGYTAQFYWVHTALHDVSGLPNLYALPLTLLLPAYLALYPAACFWLLEKSALSHPWRIGLLLPLLWTLTEFARERALTGFGWGALGYSQIADFSPLAGYAPVGGLHLVTLGCALSGAWLFLCLRSHFWRQRFFYTLLLGMLFGGGWLLRHTAFTTPDGSSNSVALAQGNVPQTLKWQPEQLSATIQNYYEQVARTQADILILPETALPLMRQDLQTHHPGVLDQFAYEAQRNGSALAIGMAQYNAERTGYLNAVLNLSHYHPDRPDDIPYYAKDHLVPFGEYKPLPALTEPLYKMMNMPLADFDRGGTSQAPLELAGQKVAFNICYEDGFGDELIASAKQSSLLANVSNMAWYGRSNAMFQHLQQSQTRALELGRYMVRATNTGATAIINPQGRIVAAAKADTRMVLEGTVQGYQGQTPFMRMGGSLPFIGFCLALALTLLLLGRKQAAPSNKPNQPFN</sequence>
<keyword evidence="11" id="KW-0449">Lipoprotein</keyword>
<evidence type="ECO:0000256" key="2">
    <source>
        <dbReference type="ARBA" id="ARBA00010065"/>
    </source>
</evidence>
<evidence type="ECO:0000256" key="5">
    <source>
        <dbReference type="ARBA" id="ARBA00022692"/>
    </source>
</evidence>
<gene>
    <name evidence="9 11" type="primary">lnt</name>
    <name evidence="11" type="ORF">H3L94_10430</name>
</gene>
<evidence type="ECO:0000256" key="4">
    <source>
        <dbReference type="ARBA" id="ARBA00022679"/>
    </source>
</evidence>
<dbReference type="InterPro" id="IPR036526">
    <property type="entry name" value="C-N_Hydrolase_sf"/>
</dbReference>
<comment type="similarity">
    <text evidence="2 9">Belongs to the CN hydrolase family. Apolipoprotein N-acyltransferase subfamily.</text>
</comment>
<dbReference type="PANTHER" id="PTHR38686:SF1">
    <property type="entry name" value="APOLIPOPROTEIN N-ACYLTRANSFERASE"/>
    <property type="match status" value="1"/>
</dbReference>
<accession>A0A7D7SHS5</accession>
<dbReference type="UniPathway" id="UPA00666"/>
<proteinExistence type="inferred from homology"/>
<dbReference type="RefSeq" id="WP_182121947.1">
    <property type="nucleotide sequence ID" value="NZ_CP059567.1"/>
</dbReference>
<dbReference type="InterPro" id="IPR003010">
    <property type="entry name" value="C-N_Hydrolase"/>
</dbReference>
<evidence type="ECO:0000256" key="3">
    <source>
        <dbReference type="ARBA" id="ARBA00022475"/>
    </source>
</evidence>
<dbReference type="SUPFAM" id="SSF56317">
    <property type="entry name" value="Carbon-nitrogen hydrolase"/>
    <property type="match status" value="1"/>
</dbReference>
<comment type="catalytic activity">
    <reaction evidence="9">
        <text>N-terminal S-1,2-diacyl-sn-glyceryl-L-cysteinyl-[lipoprotein] + a glycerophospholipid = N-acyl-S-1,2-diacyl-sn-glyceryl-L-cysteinyl-[lipoprotein] + a 2-acyl-sn-glycero-3-phospholipid + H(+)</text>
        <dbReference type="Rhea" id="RHEA:48228"/>
        <dbReference type="Rhea" id="RHEA-COMP:14681"/>
        <dbReference type="Rhea" id="RHEA-COMP:14684"/>
        <dbReference type="ChEBI" id="CHEBI:15378"/>
        <dbReference type="ChEBI" id="CHEBI:136912"/>
        <dbReference type="ChEBI" id="CHEBI:140656"/>
        <dbReference type="ChEBI" id="CHEBI:140657"/>
        <dbReference type="ChEBI" id="CHEBI:140660"/>
        <dbReference type="EC" id="2.3.1.269"/>
    </reaction>
</comment>
<feature type="transmembrane region" description="Helical" evidence="9">
    <location>
        <begin position="15"/>
        <end position="32"/>
    </location>
</feature>
<keyword evidence="4 9" id="KW-0808">Transferase</keyword>
<comment type="pathway">
    <text evidence="9">Protein modification; lipoprotein biosynthesis (N-acyl transfer).</text>
</comment>
<dbReference type="PROSITE" id="PS50263">
    <property type="entry name" value="CN_HYDROLASE"/>
    <property type="match status" value="1"/>
</dbReference>
<dbReference type="InterPro" id="IPR004563">
    <property type="entry name" value="Apolipo_AcylTrfase"/>
</dbReference>
<feature type="domain" description="CN hydrolase" evidence="10">
    <location>
        <begin position="234"/>
        <end position="481"/>
    </location>
</feature>
<evidence type="ECO:0000256" key="1">
    <source>
        <dbReference type="ARBA" id="ARBA00004651"/>
    </source>
</evidence>
<keyword evidence="6 9" id="KW-1133">Transmembrane helix</keyword>
<dbReference type="GO" id="GO:0016410">
    <property type="term" value="F:N-acyltransferase activity"/>
    <property type="evidence" value="ECO:0007669"/>
    <property type="project" value="UniProtKB-UniRule"/>
</dbReference>
<dbReference type="CDD" id="cd07571">
    <property type="entry name" value="ALP_N-acyl_transferase"/>
    <property type="match status" value="1"/>
</dbReference>
<dbReference type="Pfam" id="PF20154">
    <property type="entry name" value="LNT_N"/>
    <property type="match status" value="1"/>
</dbReference>
<dbReference type="AlphaFoldDB" id="A0A7D7SHS5"/>
<dbReference type="HAMAP" id="MF_01148">
    <property type="entry name" value="Lnt"/>
    <property type="match status" value="1"/>
</dbReference>
<evidence type="ECO:0000256" key="8">
    <source>
        <dbReference type="ARBA" id="ARBA00023315"/>
    </source>
</evidence>
<dbReference type="PANTHER" id="PTHR38686">
    <property type="entry name" value="APOLIPOPROTEIN N-ACYLTRANSFERASE"/>
    <property type="match status" value="1"/>
</dbReference>
<feature type="transmembrane region" description="Helical" evidence="9">
    <location>
        <begin position="62"/>
        <end position="79"/>
    </location>
</feature>
<dbReference type="GO" id="GO:0005886">
    <property type="term" value="C:plasma membrane"/>
    <property type="evidence" value="ECO:0007669"/>
    <property type="project" value="UniProtKB-SubCell"/>
</dbReference>
<dbReference type="EMBL" id="CP059567">
    <property type="protein sequence ID" value="QMT40247.1"/>
    <property type="molecule type" value="Genomic_DNA"/>
</dbReference>
<feature type="transmembrane region" description="Helical" evidence="9">
    <location>
        <begin position="91"/>
        <end position="114"/>
    </location>
</feature>
<keyword evidence="5 9" id="KW-0812">Transmembrane</keyword>
<evidence type="ECO:0000256" key="9">
    <source>
        <dbReference type="HAMAP-Rule" id="MF_01148"/>
    </source>
</evidence>
<keyword evidence="7 9" id="KW-0472">Membrane</keyword>
<dbReference type="Proteomes" id="UP000514752">
    <property type="component" value="Chromosome"/>
</dbReference>
<keyword evidence="8 9" id="KW-0012">Acyltransferase</keyword>
<evidence type="ECO:0000313" key="11">
    <source>
        <dbReference type="EMBL" id="QMT40247.1"/>
    </source>
</evidence>
<dbReference type="InterPro" id="IPR045378">
    <property type="entry name" value="LNT_N"/>
</dbReference>
<dbReference type="Pfam" id="PF00795">
    <property type="entry name" value="CN_hydrolase"/>
    <property type="match status" value="1"/>
</dbReference>
<dbReference type="Gene3D" id="3.60.110.10">
    <property type="entry name" value="Carbon-nitrogen hydrolase"/>
    <property type="match status" value="1"/>
</dbReference>
<dbReference type="EC" id="2.3.1.269" evidence="9"/>
<evidence type="ECO:0000259" key="10">
    <source>
        <dbReference type="PROSITE" id="PS50263"/>
    </source>
</evidence>
<dbReference type="NCBIfam" id="TIGR00546">
    <property type="entry name" value="lnt"/>
    <property type="match status" value="1"/>
</dbReference>